<protein>
    <recommendedName>
        <fullName evidence="3">DUF2778 domain-containing protein</fullName>
    </recommendedName>
</protein>
<evidence type="ECO:0000313" key="2">
    <source>
        <dbReference type="Proteomes" id="UP000028547"/>
    </source>
</evidence>
<gene>
    <name evidence="1" type="ORF">Q664_29755</name>
</gene>
<organism evidence="1 2">
    <name type="scientific">Archangium violaceum Cb vi76</name>
    <dbReference type="NCBI Taxonomy" id="1406225"/>
    <lineage>
        <taxon>Bacteria</taxon>
        <taxon>Pseudomonadati</taxon>
        <taxon>Myxococcota</taxon>
        <taxon>Myxococcia</taxon>
        <taxon>Myxococcales</taxon>
        <taxon>Cystobacterineae</taxon>
        <taxon>Archangiaceae</taxon>
        <taxon>Archangium</taxon>
    </lineage>
</organism>
<sequence length="75" mass="8168">MGRGGWPGGESSWGKHRIWLKPKSGTKTYGRSGFSIHGGDSPGSAGCIDLVGQMPNFVKMFRAYGKDMDLTVKYE</sequence>
<dbReference type="EMBL" id="JPMI01000220">
    <property type="protein sequence ID" value="KFA90163.1"/>
    <property type="molecule type" value="Genomic_DNA"/>
</dbReference>
<evidence type="ECO:0008006" key="3">
    <source>
        <dbReference type="Google" id="ProtNLM"/>
    </source>
</evidence>
<proteinExistence type="predicted"/>
<evidence type="ECO:0000313" key="1">
    <source>
        <dbReference type="EMBL" id="KFA90163.1"/>
    </source>
</evidence>
<name>A0A084SNX8_9BACT</name>
<dbReference type="Proteomes" id="UP000028547">
    <property type="component" value="Unassembled WGS sequence"/>
</dbReference>
<dbReference type="AlphaFoldDB" id="A0A084SNX8"/>
<reference evidence="1 2" key="1">
    <citation type="submission" date="2014-07" db="EMBL/GenBank/DDBJ databases">
        <title>Draft Genome Sequence of Gephyronic Acid Producer, Cystobacter violaceus Strain Cb vi76.</title>
        <authorList>
            <person name="Stevens D.C."/>
            <person name="Young J."/>
            <person name="Carmichael R."/>
            <person name="Tan J."/>
            <person name="Taylor R.E."/>
        </authorList>
    </citation>
    <scope>NUCLEOTIDE SEQUENCE [LARGE SCALE GENOMIC DNA]</scope>
    <source>
        <strain evidence="1 2">Cb vi76</strain>
    </source>
</reference>
<accession>A0A084SNX8</accession>
<comment type="caution">
    <text evidence="1">The sequence shown here is derived from an EMBL/GenBank/DDBJ whole genome shotgun (WGS) entry which is preliminary data.</text>
</comment>